<dbReference type="Gene3D" id="1.10.1040.10">
    <property type="entry name" value="N-(1-d-carboxylethyl)-l-norvaline Dehydrogenase, domain 2"/>
    <property type="match status" value="1"/>
</dbReference>
<protein>
    <submittedName>
        <fullName evidence="7">NAD(P)-dependent oxidoreductase</fullName>
    </submittedName>
</protein>
<dbReference type="InterPro" id="IPR036291">
    <property type="entry name" value="NAD(P)-bd_dom_sf"/>
</dbReference>
<dbReference type="OrthoDB" id="3185659at2"/>
<evidence type="ECO:0000259" key="5">
    <source>
        <dbReference type="Pfam" id="PF03446"/>
    </source>
</evidence>
<dbReference type="GO" id="GO:0050661">
    <property type="term" value="F:NADP binding"/>
    <property type="evidence" value="ECO:0007669"/>
    <property type="project" value="InterPro"/>
</dbReference>
<comment type="caution">
    <text evidence="7">The sequence shown here is derived from an EMBL/GenBank/DDBJ whole genome shotgun (WGS) entry which is preliminary data.</text>
</comment>
<dbReference type="AlphaFoldDB" id="A0A3N0EIN2"/>
<dbReference type="Gene3D" id="3.40.50.720">
    <property type="entry name" value="NAD(P)-binding Rossmann-like Domain"/>
    <property type="match status" value="1"/>
</dbReference>
<comment type="similarity">
    <text evidence="1">Belongs to the HIBADH-related family.</text>
</comment>
<keyword evidence="8" id="KW-1185">Reference proteome</keyword>
<evidence type="ECO:0000256" key="2">
    <source>
        <dbReference type="ARBA" id="ARBA00023002"/>
    </source>
</evidence>
<dbReference type="PANTHER" id="PTHR22981">
    <property type="entry name" value="3-HYDROXYISOBUTYRATE DEHYDROGENASE-RELATED"/>
    <property type="match status" value="1"/>
</dbReference>
<dbReference type="Proteomes" id="UP000269198">
    <property type="component" value="Unassembled WGS sequence"/>
</dbReference>
<evidence type="ECO:0000256" key="3">
    <source>
        <dbReference type="ARBA" id="ARBA00023027"/>
    </source>
</evidence>
<dbReference type="InterPro" id="IPR008927">
    <property type="entry name" value="6-PGluconate_DH-like_C_sf"/>
</dbReference>
<dbReference type="InterPro" id="IPR013328">
    <property type="entry name" value="6PGD_dom2"/>
</dbReference>
<dbReference type="PIRSF" id="PIRSF000103">
    <property type="entry name" value="HIBADH"/>
    <property type="match status" value="1"/>
</dbReference>
<evidence type="ECO:0000259" key="6">
    <source>
        <dbReference type="Pfam" id="PF14833"/>
    </source>
</evidence>
<sequence>MALCGLGNMGSAIAGRLADTGWPVLVHDLDARRIRQAAEAPGVTAAASLAELASADVVLLSLPTPKASLEVVSELAPRMRAEPDTATDATTDTAPVIVETSTVNPPDMTAADEVCAPHGVGIIDAAILSGVAQMRSGSASLLVGGQERHTRTAAPVLDAISASSRHFGPLGGGMAAKVINNAVAHAVMVVLSEAGALAAATGVSGTALAELLGGADAGLTRPLTHRFVERILRAEYEGGMPTEAARKDSTLALELAQRTNVPLFALQSSHTVYELGTAEGLGRYDYSAIATLWERWTGRPMSETGEHGGGDQ</sequence>
<evidence type="ECO:0000256" key="4">
    <source>
        <dbReference type="PIRSR" id="PIRSR000103-1"/>
    </source>
</evidence>
<feature type="domain" description="6-phosphogluconate dehydrogenase NADP-binding" evidence="5">
    <location>
        <begin position="2"/>
        <end position="165"/>
    </location>
</feature>
<dbReference type="GO" id="GO:0016616">
    <property type="term" value="F:oxidoreductase activity, acting on the CH-OH group of donors, NAD or NADP as acceptor"/>
    <property type="evidence" value="ECO:0007669"/>
    <property type="project" value="TreeGrafter"/>
</dbReference>
<dbReference type="InterPro" id="IPR029154">
    <property type="entry name" value="HIBADH-like_NADP-bd"/>
</dbReference>
<evidence type="ECO:0000313" key="7">
    <source>
        <dbReference type="EMBL" id="RNL87681.1"/>
    </source>
</evidence>
<organism evidence="7 8">
    <name type="scientific">Halostreptopolyspora alba</name>
    <dbReference type="NCBI Taxonomy" id="2487137"/>
    <lineage>
        <taxon>Bacteria</taxon>
        <taxon>Bacillati</taxon>
        <taxon>Actinomycetota</taxon>
        <taxon>Actinomycetes</taxon>
        <taxon>Streptosporangiales</taxon>
        <taxon>Nocardiopsidaceae</taxon>
        <taxon>Halostreptopolyspora</taxon>
    </lineage>
</organism>
<accession>A0A3N0EIN2</accession>
<dbReference type="EMBL" id="RJMB01000001">
    <property type="protein sequence ID" value="RNL87681.1"/>
    <property type="molecule type" value="Genomic_DNA"/>
</dbReference>
<feature type="domain" description="3-hydroxyisobutyrate dehydrogenase-like NAD-binding" evidence="6">
    <location>
        <begin position="171"/>
        <end position="292"/>
    </location>
</feature>
<dbReference type="InterPro" id="IPR006115">
    <property type="entry name" value="6PGDH_NADP-bd"/>
</dbReference>
<name>A0A3N0EIN2_9ACTN</name>
<dbReference type="PANTHER" id="PTHR22981:SF7">
    <property type="entry name" value="3-HYDROXYISOBUTYRATE DEHYDROGENASE, MITOCHONDRIAL"/>
    <property type="match status" value="1"/>
</dbReference>
<feature type="active site" evidence="4">
    <location>
        <position position="177"/>
    </location>
</feature>
<dbReference type="SUPFAM" id="SSF48179">
    <property type="entry name" value="6-phosphogluconate dehydrogenase C-terminal domain-like"/>
    <property type="match status" value="1"/>
</dbReference>
<proteinExistence type="inferred from homology"/>
<dbReference type="Pfam" id="PF14833">
    <property type="entry name" value="NAD_binding_11"/>
    <property type="match status" value="1"/>
</dbReference>
<dbReference type="SUPFAM" id="SSF51735">
    <property type="entry name" value="NAD(P)-binding Rossmann-fold domains"/>
    <property type="match status" value="1"/>
</dbReference>
<gene>
    <name evidence="7" type="ORF">EFW17_01165</name>
</gene>
<keyword evidence="3" id="KW-0520">NAD</keyword>
<dbReference type="InterPro" id="IPR015815">
    <property type="entry name" value="HIBADH-related"/>
</dbReference>
<dbReference type="Pfam" id="PF03446">
    <property type="entry name" value="NAD_binding_2"/>
    <property type="match status" value="1"/>
</dbReference>
<reference evidence="7 8" key="1">
    <citation type="submission" date="2018-11" db="EMBL/GenBank/DDBJ databases">
        <title>The genome draft of YIM 96095.</title>
        <authorList>
            <person name="Tang S.-K."/>
            <person name="Chunyu W.-X."/>
            <person name="Feng Y.-Z."/>
        </authorList>
    </citation>
    <scope>NUCLEOTIDE SEQUENCE [LARGE SCALE GENOMIC DNA]</scope>
    <source>
        <strain evidence="7 8">YIM 96095</strain>
    </source>
</reference>
<keyword evidence="2" id="KW-0560">Oxidoreductase</keyword>
<evidence type="ECO:0000256" key="1">
    <source>
        <dbReference type="ARBA" id="ARBA00009080"/>
    </source>
</evidence>
<dbReference type="GO" id="GO:0051287">
    <property type="term" value="F:NAD binding"/>
    <property type="evidence" value="ECO:0007669"/>
    <property type="project" value="InterPro"/>
</dbReference>
<evidence type="ECO:0000313" key="8">
    <source>
        <dbReference type="Proteomes" id="UP000269198"/>
    </source>
</evidence>